<accession>A0A2S9GXQ5</accession>
<keyword evidence="1" id="KW-0812">Transmembrane</keyword>
<comment type="caution">
    <text evidence="2">The sequence shown here is derived from an EMBL/GenBank/DDBJ whole genome shotgun (WGS) entry which is preliminary data.</text>
</comment>
<keyword evidence="1" id="KW-0472">Membrane</keyword>
<evidence type="ECO:0000313" key="3">
    <source>
        <dbReference type="Proteomes" id="UP000237839"/>
    </source>
</evidence>
<keyword evidence="3" id="KW-1185">Reference proteome</keyword>
<evidence type="ECO:0000256" key="1">
    <source>
        <dbReference type="SAM" id="Phobius"/>
    </source>
</evidence>
<evidence type="ECO:0000313" key="2">
    <source>
        <dbReference type="EMBL" id="PRC92505.1"/>
    </source>
</evidence>
<protein>
    <recommendedName>
        <fullName evidence="4">Tetratricopeptide repeat</fullName>
    </recommendedName>
</protein>
<reference evidence="2 3" key="1">
    <citation type="submission" date="2018-02" db="EMBL/GenBank/DDBJ databases">
        <title>Solimicrobium silvestre gen. nov., sp. nov., isolated from alpine forest soil.</title>
        <authorList>
            <person name="Margesin R."/>
            <person name="Albuquerque L."/>
            <person name="Zhang D.-C."/>
            <person name="Froufe H.J.C."/>
            <person name="Severino R."/>
            <person name="Roxo I."/>
            <person name="Egas C."/>
            <person name="Da Costa M.S."/>
        </authorList>
    </citation>
    <scope>NUCLEOTIDE SEQUENCE [LARGE SCALE GENOMIC DNA]</scope>
    <source>
        <strain evidence="2 3">S20-91</strain>
    </source>
</reference>
<gene>
    <name evidence="2" type="ORF">S2091_2880</name>
</gene>
<feature type="transmembrane region" description="Helical" evidence="1">
    <location>
        <begin position="64"/>
        <end position="82"/>
    </location>
</feature>
<dbReference type="Proteomes" id="UP000237839">
    <property type="component" value="Unassembled WGS sequence"/>
</dbReference>
<name>A0A2S9GXQ5_9BURK</name>
<dbReference type="EMBL" id="PUGF01000013">
    <property type="protein sequence ID" value="PRC92505.1"/>
    <property type="molecule type" value="Genomic_DNA"/>
</dbReference>
<sequence>MQNSNDPLAVAEVYLSYGRKPQAEKVLEEAIRKEPDRIEFQNKLLEIRSGKTNNSRKKMSKSDVKVVMTFFGGMLLLIWSMVEGPRILNSTPLVETALLIGVTLAVLAALAAIRSRPDDSDRTNNTAKIFLFSVGIVAGTVGLTLVTNNHFPRSDPVPVSFLILDKSSRPSKHGLNYYLTIDDNGRSEKIQLQWRQWSKYSPGDHYSTNVGVGLWGYPTIPAIRDR</sequence>
<feature type="transmembrane region" description="Helical" evidence="1">
    <location>
        <begin position="94"/>
        <end position="113"/>
    </location>
</feature>
<dbReference type="RefSeq" id="WP_105532624.1">
    <property type="nucleotide sequence ID" value="NZ_PUGF01000013.1"/>
</dbReference>
<dbReference type="AlphaFoldDB" id="A0A2S9GXQ5"/>
<proteinExistence type="predicted"/>
<keyword evidence="1" id="KW-1133">Transmembrane helix</keyword>
<organism evidence="2 3">
    <name type="scientific">Solimicrobium silvestre</name>
    <dbReference type="NCBI Taxonomy" id="2099400"/>
    <lineage>
        <taxon>Bacteria</taxon>
        <taxon>Pseudomonadati</taxon>
        <taxon>Pseudomonadota</taxon>
        <taxon>Betaproteobacteria</taxon>
        <taxon>Burkholderiales</taxon>
        <taxon>Oxalobacteraceae</taxon>
        <taxon>Solimicrobium</taxon>
    </lineage>
</organism>
<dbReference type="OrthoDB" id="5298707at2"/>
<evidence type="ECO:0008006" key="4">
    <source>
        <dbReference type="Google" id="ProtNLM"/>
    </source>
</evidence>
<feature type="transmembrane region" description="Helical" evidence="1">
    <location>
        <begin position="125"/>
        <end position="146"/>
    </location>
</feature>